<accession>V6HKP8</accession>
<dbReference type="EMBL" id="AHMM02000015">
    <property type="protein sequence ID" value="EQA37470.1"/>
    <property type="molecule type" value="Genomic_DNA"/>
</dbReference>
<dbReference type="AlphaFoldDB" id="V6HKP8"/>
<comment type="caution">
    <text evidence="2">The sequence shown here is derived from an EMBL/GenBank/DDBJ whole genome shotgun (WGS) entry which is preliminary data.</text>
</comment>
<gene>
    <name evidence="2" type="ORF">LEP1GSC047_3655</name>
</gene>
<proteinExistence type="predicted"/>
<dbReference type="Proteomes" id="UP000018719">
    <property type="component" value="Unassembled WGS sequence"/>
</dbReference>
<evidence type="ECO:0000313" key="3">
    <source>
        <dbReference type="Proteomes" id="UP000018719"/>
    </source>
</evidence>
<organism evidence="2 3">
    <name type="scientific">Leptospira inadai serovar Lyme str. 10</name>
    <dbReference type="NCBI Taxonomy" id="1049790"/>
    <lineage>
        <taxon>Bacteria</taxon>
        <taxon>Pseudomonadati</taxon>
        <taxon>Spirochaetota</taxon>
        <taxon>Spirochaetia</taxon>
        <taxon>Leptospirales</taxon>
        <taxon>Leptospiraceae</taxon>
        <taxon>Leptospira</taxon>
    </lineage>
</organism>
<sequence>MIHKPALPKASSPDRIRKSIPSGDSAGLFSAKKDGLNGDFSGCISIRKKLKMNCVRRLLF</sequence>
<name>V6HKP8_9LEPT</name>
<reference evidence="2 3" key="1">
    <citation type="submission" date="2013-05" db="EMBL/GenBank/DDBJ databases">
        <authorList>
            <person name="Harkins D.M."/>
            <person name="Durkin A.S."/>
            <person name="Brinkac L.M."/>
            <person name="Haft D.H."/>
            <person name="Selengut J.D."/>
            <person name="Sanka R."/>
            <person name="DePew J."/>
            <person name="Purushe J."/>
            <person name="Hartskeerl R.A."/>
            <person name="Ahmed A."/>
            <person name="van der Linden H."/>
            <person name="Goris M.G.A."/>
            <person name="Vinetz J.M."/>
            <person name="Sutton G.G."/>
            <person name="Nierman W.C."/>
            <person name="Fouts D.E."/>
        </authorList>
    </citation>
    <scope>NUCLEOTIDE SEQUENCE [LARGE SCALE GENOMIC DNA]</scope>
    <source>
        <strain evidence="2 3">10</strain>
    </source>
</reference>
<protein>
    <submittedName>
        <fullName evidence="2">Uncharacterized protein</fullName>
    </submittedName>
</protein>
<evidence type="ECO:0000256" key="1">
    <source>
        <dbReference type="SAM" id="MobiDB-lite"/>
    </source>
</evidence>
<evidence type="ECO:0000313" key="2">
    <source>
        <dbReference type="EMBL" id="EQA37470.1"/>
    </source>
</evidence>
<feature type="region of interest" description="Disordered" evidence="1">
    <location>
        <begin position="1"/>
        <end position="23"/>
    </location>
</feature>
<dbReference type="STRING" id="1049790.LEP1GSC047_3655"/>